<keyword evidence="4" id="KW-1185">Reference proteome</keyword>
<feature type="domain" description="Cytochrome b/b6 N-terminal region profile" evidence="2">
    <location>
        <begin position="1"/>
        <end position="182"/>
    </location>
</feature>
<dbReference type="PROSITE" id="PS51002">
    <property type="entry name" value="CYTB_NTER"/>
    <property type="match status" value="1"/>
</dbReference>
<feature type="transmembrane region" description="Helical" evidence="1">
    <location>
        <begin position="74"/>
        <end position="92"/>
    </location>
</feature>
<dbReference type="InterPro" id="IPR005797">
    <property type="entry name" value="Cyt_b/b6_N"/>
</dbReference>
<name>A0ABW4G2P9_9ACTN</name>
<feature type="transmembrane region" description="Helical" evidence="1">
    <location>
        <begin position="130"/>
        <end position="152"/>
    </location>
</feature>
<feature type="transmembrane region" description="Helical" evidence="1">
    <location>
        <begin position="12"/>
        <end position="30"/>
    </location>
</feature>
<evidence type="ECO:0000313" key="3">
    <source>
        <dbReference type="EMBL" id="MFD1537033.1"/>
    </source>
</evidence>
<dbReference type="Proteomes" id="UP001597097">
    <property type="component" value="Unassembled WGS sequence"/>
</dbReference>
<organism evidence="3 4">
    <name type="scientific">Nonomuraea guangzhouensis</name>
    <dbReference type="NCBI Taxonomy" id="1291555"/>
    <lineage>
        <taxon>Bacteria</taxon>
        <taxon>Bacillati</taxon>
        <taxon>Actinomycetota</taxon>
        <taxon>Actinomycetes</taxon>
        <taxon>Streptosporangiales</taxon>
        <taxon>Streptosporangiaceae</taxon>
        <taxon>Nonomuraea</taxon>
    </lineage>
</organism>
<feature type="transmembrane region" description="Helical" evidence="1">
    <location>
        <begin position="164"/>
        <end position="181"/>
    </location>
</feature>
<gene>
    <name evidence="3" type="ORF">ACFSJ0_08320</name>
</gene>
<dbReference type="RefSeq" id="WP_219527967.1">
    <property type="nucleotide sequence ID" value="NZ_JAHKRM010000003.1"/>
</dbReference>
<sequence length="182" mass="19640">MERARQLVGEMLIYCFVVVLLTGGFLTFFYTPSGQLTPYDGSYEPLRGVMMSEAYESALTTSFEVRGGALMRQLHHQSSVLLVIGAVVWALLGRLRHTLALLGLGLSLLGGLTGYGSVDDLLSGTVLGKLPIPFWYGLHLLAALAMGVVLVISARREAARDPRTAAFTALGLGLVVLVIFWL</sequence>
<evidence type="ECO:0000259" key="2">
    <source>
        <dbReference type="PROSITE" id="PS51002"/>
    </source>
</evidence>
<comment type="caution">
    <text evidence="3">The sequence shown here is derived from an EMBL/GenBank/DDBJ whole genome shotgun (WGS) entry which is preliminary data.</text>
</comment>
<proteinExistence type="predicted"/>
<feature type="transmembrane region" description="Helical" evidence="1">
    <location>
        <begin position="99"/>
        <end position="118"/>
    </location>
</feature>
<evidence type="ECO:0000256" key="1">
    <source>
        <dbReference type="SAM" id="Phobius"/>
    </source>
</evidence>
<keyword evidence="1" id="KW-0812">Transmembrane</keyword>
<reference evidence="4" key="1">
    <citation type="journal article" date="2019" name="Int. J. Syst. Evol. Microbiol.">
        <title>The Global Catalogue of Microorganisms (GCM) 10K type strain sequencing project: providing services to taxonomists for standard genome sequencing and annotation.</title>
        <authorList>
            <consortium name="The Broad Institute Genomics Platform"/>
            <consortium name="The Broad Institute Genome Sequencing Center for Infectious Disease"/>
            <person name="Wu L."/>
            <person name="Ma J."/>
        </authorList>
    </citation>
    <scope>NUCLEOTIDE SEQUENCE [LARGE SCALE GENOMIC DNA]</scope>
    <source>
        <strain evidence="4">CGMCC 1.15399</strain>
    </source>
</reference>
<accession>A0ABW4G2P9</accession>
<keyword evidence="1" id="KW-0472">Membrane</keyword>
<keyword evidence="1" id="KW-1133">Transmembrane helix</keyword>
<evidence type="ECO:0000313" key="4">
    <source>
        <dbReference type="Proteomes" id="UP001597097"/>
    </source>
</evidence>
<protein>
    <recommendedName>
        <fullName evidence="2">Cytochrome b/b6 N-terminal region profile domain-containing protein</fullName>
    </recommendedName>
</protein>
<dbReference type="EMBL" id="JBHUCM010000007">
    <property type="protein sequence ID" value="MFD1537033.1"/>
    <property type="molecule type" value="Genomic_DNA"/>
</dbReference>